<evidence type="ECO:0000256" key="5">
    <source>
        <dbReference type="ARBA" id="ARBA00023136"/>
    </source>
</evidence>
<comment type="similarity">
    <text evidence="2">Belongs to the TDE1 family.</text>
</comment>
<feature type="transmembrane region" description="Helical" evidence="7">
    <location>
        <begin position="118"/>
        <end position="140"/>
    </location>
</feature>
<dbReference type="AlphaFoldDB" id="A0A9E7GPN5"/>
<dbReference type="PANTHER" id="PTHR10383">
    <property type="entry name" value="SERINE INCORPORATOR"/>
    <property type="match status" value="1"/>
</dbReference>
<evidence type="ECO:0008006" key="10">
    <source>
        <dbReference type="Google" id="ProtNLM"/>
    </source>
</evidence>
<proteinExistence type="inferred from homology"/>
<dbReference type="Pfam" id="PF03348">
    <property type="entry name" value="Serinc"/>
    <property type="match status" value="1"/>
</dbReference>
<keyword evidence="9" id="KW-1185">Reference proteome</keyword>
<name>A0A9E7GPN5_9LILI</name>
<dbReference type="GO" id="GO:0016020">
    <property type="term" value="C:membrane"/>
    <property type="evidence" value="ECO:0007669"/>
    <property type="project" value="UniProtKB-SubCell"/>
</dbReference>
<evidence type="ECO:0000256" key="4">
    <source>
        <dbReference type="ARBA" id="ARBA00022989"/>
    </source>
</evidence>
<feature type="transmembrane region" description="Helical" evidence="7">
    <location>
        <begin position="54"/>
        <end position="73"/>
    </location>
</feature>
<dbReference type="PANTHER" id="PTHR10383:SF63">
    <property type="entry name" value="OS01G0179800 PROTEIN"/>
    <property type="match status" value="1"/>
</dbReference>
<feature type="transmembrane region" description="Helical" evidence="7">
    <location>
        <begin position="259"/>
        <end position="284"/>
    </location>
</feature>
<sequence length="333" mass="37862">MLRSKRAAEDVDVMTNTAMEEDPHSNVSSSRERYAEFMKDSCCARYFLGPNPSIARFVYALIFLVTCLLAWTVRDYGRNALSELERLKGCHGARYCLGAEGVLRRISYDSTYQRNHQYQVMVLSATAYVASISGIILMYIWYVPSFSCNLNILFITMTLVLLQLMILTSMHAKVKAGFLSPGLMGMYIVYLCWSAIRSEPQTEICNKKAEVATSADWLTIVSFVIAVLAIVIATFSTGIDSKCFQFKKTEAESEDDVPYGYGFFHFVFAMGAMYFAMLFVGWNAHNTMQKWTIDVGWASTWVRIVNEWVATLVYIWMLVAPLVWKSRRQADPV</sequence>
<dbReference type="EMBL" id="CP097509">
    <property type="protein sequence ID" value="URE18615.1"/>
    <property type="molecule type" value="Genomic_DNA"/>
</dbReference>
<accession>A0A9E7GPN5</accession>
<keyword evidence="4 7" id="KW-1133">Transmembrane helix</keyword>
<dbReference type="InterPro" id="IPR005016">
    <property type="entry name" value="TDE1/TMS"/>
</dbReference>
<evidence type="ECO:0000256" key="1">
    <source>
        <dbReference type="ARBA" id="ARBA00004141"/>
    </source>
</evidence>
<protein>
    <recommendedName>
        <fullName evidence="10">Serine incorporator</fullName>
    </recommendedName>
</protein>
<gene>
    <name evidence="8" type="ORF">MUK42_11205</name>
</gene>
<evidence type="ECO:0000313" key="8">
    <source>
        <dbReference type="EMBL" id="URE18615.1"/>
    </source>
</evidence>
<dbReference type="OrthoDB" id="10261470at2759"/>
<feature type="region of interest" description="Disordered" evidence="6">
    <location>
        <begin position="1"/>
        <end position="27"/>
    </location>
</feature>
<feature type="transmembrane region" description="Helical" evidence="7">
    <location>
        <begin position="178"/>
        <end position="196"/>
    </location>
</feature>
<keyword evidence="3 7" id="KW-0812">Transmembrane</keyword>
<evidence type="ECO:0000256" key="7">
    <source>
        <dbReference type="SAM" id="Phobius"/>
    </source>
</evidence>
<feature type="transmembrane region" description="Helical" evidence="7">
    <location>
        <begin position="152"/>
        <end position="172"/>
    </location>
</feature>
<keyword evidence="5 7" id="KW-0472">Membrane</keyword>
<organism evidence="8 9">
    <name type="scientific">Musa troglodytarum</name>
    <name type="common">fe'i banana</name>
    <dbReference type="NCBI Taxonomy" id="320322"/>
    <lineage>
        <taxon>Eukaryota</taxon>
        <taxon>Viridiplantae</taxon>
        <taxon>Streptophyta</taxon>
        <taxon>Embryophyta</taxon>
        <taxon>Tracheophyta</taxon>
        <taxon>Spermatophyta</taxon>
        <taxon>Magnoliopsida</taxon>
        <taxon>Liliopsida</taxon>
        <taxon>Zingiberales</taxon>
        <taxon>Musaceae</taxon>
        <taxon>Musa</taxon>
    </lineage>
</organism>
<evidence type="ECO:0000256" key="3">
    <source>
        <dbReference type="ARBA" id="ARBA00022692"/>
    </source>
</evidence>
<comment type="subcellular location">
    <subcellularLocation>
        <location evidence="1">Membrane</location>
        <topology evidence="1">Multi-pass membrane protein</topology>
    </subcellularLocation>
</comment>
<evidence type="ECO:0000256" key="2">
    <source>
        <dbReference type="ARBA" id="ARBA00006665"/>
    </source>
</evidence>
<feature type="transmembrane region" description="Helical" evidence="7">
    <location>
        <begin position="217"/>
        <end position="239"/>
    </location>
</feature>
<dbReference type="Proteomes" id="UP001055439">
    <property type="component" value="Chromosome 7"/>
</dbReference>
<feature type="transmembrane region" description="Helical" evidence="7">
    <location>
        <begin position="305"/>
        <end position="324"/>
    </location>
</feature>
<evidence type="ECO:0000256" key="6">
    <source>
        <dbReference type="SAM" id="MobiDB-lite"/>
    </source>
</evidence>
<reference evidence="8" key="1">
    <citation type="submission" date="2022-05" db="EMBL/GenBank/DDBJ databases">
        <title>The Musa troglodytarum L. genome provides insights into the mechanism of non-climacteric behaviour and enrichment of carotenoids.</title>
        <authorList>
            <person name="Wang J."/>
        </authorList>
    </citation>
    <scope>NUCLEOTIDE SEQUENCE</scope>
    <source>
        <tissue evidence="8">Leaf</tissue>
    </source>
</reference>
<evidence type="ECO:0000313" key="9">
    <source>
        <dbReference type="Proteomes" id="UP001055439"/>
    </source>
</evidence>